<reference evidence="3" key="1">
    <citation type="submission" date="2021-02" db="EMBL/GenBank/DDBJ databases">
        <authorList>
            <person name="Steward A R."/>
        </authorList>
    </citation>
    <scope>NUCLEOTIDE SEQUENCE</scope>
</reference>
<evidence type="ECO:0000313" key="3">
    <source>
        <dbReference type="EMBL" id="CAF4793341.1"/>
    </source>
</evidence>
<dbReference type="PANTHER" id="PTHR13138:SF3">
    <property type="entry name" value="CD2 ANTIGEN CYTOPLASMIC TAIL-BINDING PROTEIN 2"/>
    <property type="match status" value="1"/>
</dbReference>
<proteinExistence type="predicted"/>
<name>A0A821NUE5_9NEOP</name>
<dbReference type="Gene3D" id="3.30.1490.40">
    <property type="match status" value="1"/>
</dbReference>
<feature type="domain" description="GYF" evidence="2">
    <location>
        <begin position="266"/>
        <end position="323"/>
    </location>
</feature>
<evidence type="ECO:0000256" key="1">
    <source>
        <dbReference type="SAM" id="MobiDB-lite"/>
    </source>
</evidence>
<dbReference type="InterPro" id="IPR039905">
    <property type="entry name" value="CD2BP2/Lin1"/>
</dbReference>
<gene>
    <name evidence="3" type="ORF">PMACD_LOCUS3018</name>
</gene>
<dbReference type="InterPro" id="IPR035445">
    <property type="entry name" value="GYF-like_dom_sf"/>
</dbReference>
<protein>
    <recommendedName>
        <fullName evidence="2">GYF domain-containing protein</fullName>
    </recommendedName>
</protein>
<evidence type="ECO:0000313" key="4">
    <source>
        <dbReference type="Proteomes" id="UP000663880"/>
    </source>
</evidence>
<evidence type="ECO:0000259" key="2">
    <source>
        <dbReference type="PROSITE" id="PS50829"/>
    </source>
</evidence>
<sequence>MAKRTATVAFDEPKTKVIDGKKHSLDSDEEDSAAEEEKQNVLNADDIEGEEEGIAGMEGEITITPFNMKEELEEGHFDTQGHYHWKKEKEIRDGWLDNIDWVKVKGRPEDKYKVHKDDEMKGILDDSDSEDEEPEEKFDLISNYKEILQHMKPKETIAKSLQRLGAASKISSADRWKRKKQGIVDEGSKVVTRVTELANQILTKTGNMDIYQETYEKITNTISKSDKKNQDAELDMYADDFDQKEKQTLGQENETKAESENEDSNEVKWEFKWSQDNNAEISGPHSTSQMNKWANEGHFKSGVWVRKHGEDSQFYSSSRIDFEIYM</sequence>
<feature type="region of interest" description="Disordered" evidence="1">
    <location>
        <begin position="19"/>
        <end position="58"/>
    </location>
</feature>
<accession>A0A821NUE5</accession>
<dbReference type="EMBL" id="CAJOBZ010000005">
    <property type="protein sequence ID" value="CAF4793341.1"/>
    <property type="molecule type" value="Genomic_DNA"/>
</dbReference>
<dbReference type="PROSITE" id="PS50829">
    <property type="entry name" value="GYF"/>
    <property type="match status" value="1"/>
</dbReference>
<dbReference type="Proteomes" id="UP000663880">
    <property type="component" value="Unassembled WGS sequence"/>
</dbReference>
<dbReference type="PANTHER" id="PTHR13138">
    <property type="entry name" value="PROTEIN LIN1"/>
    <property type="match status" value="1"/>
</dbReference>
<dbReference type="SMART" id="SM00444">
    <property type="entry name" value="GYF"/>
    <property type="match status" value="1"/>
</dbReference>
<organism evidence="3 4">
    <name type="scientific">Pieris macdunnoughi</name>
    <dbReference type="NCBI Taxonomy" id="345717"/>
    <lineage>
        <taxon>Eukaryota</taxon>
        <taxon>Metazoa</taxon>
        <taxon>Ecdysozoa</taxon>
        <taxon>Arthropoda</taxon>
        <taxon>Hexapoda</taxon>
        <taxon>Insecta</taxon>
        <taxon>Pterygota</taxon>
        <taxon>Neoptera</taxon>
        <taxon>Endopterygota</taxon>
        <taxon>Lepidoptera</taxon>
        <taxon>Glossata</taxon>
        <taxon>Ditrysia</taxon>
        <taxon>Papilionoidea</taxon>
        <taxon>Pieridae</taxon>
        <taxon>Pierinae</taxon>
        <taxon>Pieris</taxon>
    </lineage>
</organism>
<dbReference type="GO" id="GO:0005682">
    <property type="term" value="C:U5 snRNP"/>
    <property type="evidence" value="ECO:0007669"/>
    <property type="project" value="InterPro"/>
</dbReference>
<feature type="region of interest" description="Disordered" evidence="1">
    <location>
        <begin position="246"/>
        <end position="266"/>
    </location>
</feature>
<dbReference type="FunFam" id="3.30.1490.40:FF:000005">
    <property type="entry name" value="CD2 antigen cytoplasmic tail-binding protein 2"/>
    <property type="match status" value="1"/>
</dbReference>
<comment type="caution">
    <text evidence="3">The sequence shown here is derived from an EMBL/GenBank/DDBJ whole genome shotgun (WGS) entry which is preliminary data.</text>
</comment>
<dbReference type="OrthoDB" id="331341at2759"/>
<dbReference type="Pfam" id="PF02213">
    <property type="entry name" value="GYF"/>
    <property type="match status" value="1"/>
</dbReference>
<dbReference type="SUPFAM" id="SSF55277">
    <property type="entry name" value="GYF domain"/>
    <property type="match status" value="1"/>
</dbReference>
<dbReference type="AlphaFoldDB" id="A0A821NUE5"/>
<keyword evidence="4" id="KW-1185">Reference proteome</keyword>
<dbReference type="InterPro" id="IPR003169">
    <property type="entry name" value="GYF"/>
</dbReference>